<dbReference type="SUPFAM" id="SSF56281">
    <property type="entry name" value="Metallo-hydrolase/oxidoreductase"/>
    <property type="match status" value="1"/>
</dbReference>
<accession>A0AAN8JY26</accession>
<comment type="cofactor">
    <cofactor evidence="1">
        <name>Zn(2+)</name>
        <dbReference type="ChEBI" id="CHEBI:29105"/>
    </cofactor>
</comment>
<sequence length="356" mass="39937">MEITFLGTASAYPTPSRGVSCIALTNDSFCWLFDCGEGSQIQLMKSHLKAGKISKIFISHLHGDHVFGLPGLMCTISQNKGRSEPVDIYGPVGLRKYLRVNLQLSRSQLEYEYIVHELETLEEEYPPDWQNWPVNHRCDEDLHPNEKMGRNILPDKNKILHLYEDSSVIVTSVWTKHRIPSYGFIIEEKSQPGKLNVGKLKGLGVEPGPLYGKIKSGQTVTLENGSVIKPEDVLGPDIEGRKVIIMGDSADSWNLKDIGQHADVLVHEATLQNSHSEKCVENGHSTPEMVAKLALSLNVRQLILTHFSQRYKPLSCETKEGDETVLILQEEAESILGKERVLCAEDLMVYKVPRRV</sequence>
<protein>
    <recommendedName>
        <fullName evidence="11">Metallo-beta-lactamase domain-containing protein</fullName>
    </recommendedName>
</protein>
<evidence type="ECO:0000256" key="5">
    <source>
        <dbReference type="ARBA" id="ARBA00022723"/>
    </source>
</evidence>
<dbReference type="PANTHER" id="PTHR46018">
    <property type="entry name" value="ZINC PHOSPHODIESTERASE ELAC PROTEIN 1"/>
    <property type="match status" value="1"/>
</dbReference>
<keyword evidence="10" id="KW-1185">Reference proteome</keyword>
<evidence type="ECO:0000256" key="7">
    <source>
        <dbReference type="ARBA" id="ARBA00022801"/>
    </source>
</evidence>
<dbReference type="Gene3D" id="3.60.15.10">
    <property type="entry name" value="Ribonuclease Z/Hydroxyacylglutathione hydrolase-like"/>
    <property type="match status" value="1"/>
</dbReference>
<keyword evidence="8" id="KW-0862">Zinc</keyword>
<evidence type="ECO:0000313" key="10">
    <source>
        <dbReference type="Proteomes" id="UP001347796"/>
    </source>
</evidence>
<keyword evidence="3" id="KW-0819">tRNA processing</keyword>
<dbReference type="CDD" id="cd07717">
    <property type="entry name" value="RNaseZ_ZiPD-like_MBL-fold"/>
    <property type="match status" value="1"/>
</dbReference>
<evidence type="ECO:0000256" key="3">
    <source>
        <dbReference type="ARBA" id="ARBA00022694"/>
    </source>
</evidence>
<reference evidence="9 10" key="1">
    <citation type="submission" date="2024-01" db="EMBL/GenBank/DDBJ databases">
        <title>The genome of the rayed Mediterranean limpet Patella caerulea (Linnaeus, 1758).</title>
        <authorList>
            <person name="Anh-Thu Weber A."/>
            <person name="Halstead-Nussloch G."/>
        </authorList>
    </citation>
    <scope>NUCLEOTIDE SEQUENCE [LARGE SCALE GENOMIC DNA]</scope>
    <source>
        <strain evidence="9">AATW-2023a</strain>
        <tissue evidence="9">Whole specimen</tissue>
    </source>
</reference>
<evidence type="ECO:0000256" key="6">
    <source>
        <dbReference type="ARBA" id="ARBA00022759"/>
    </source>
</evidence>
<keyword evidence="4" id="KW-0540">Nuclease</keyword>
<dbReference type="Pfam" id="PF23023">
    <property type="entry name" value="Anti-Pycsar_Apyc1"/>
    <property type="match status" value="1"/>
</dbReference>
<dbReference type="InterPro" id="IPR036866">
    <property type="entry name" value="RibonucZ/Hydroxyglut_hydro"/>
</dbReference>
<keyword evidence="6" id="KW-0255">Endonuclease</keyword>
<name>A0AAN8JY26_PATCE</name>
<organism evidence="9 10">
    <name type="scientific">Patella caerulea</name>
    <name type="common">Rayed Mediterranean limpet</name>
    <dbReference type="NCBI Taxonomy" id="87958"/>
    <lineage>
        <taxon>Eukaryota</taxon>
        <taxon>Metazoa</taxon>
        <taxon>Spiralia</taxon>
        <taxon>Lophotrochozoa</taxon>
        <taxon>Mollusca</taxon>
        <taxon>Gastropoda</taxon>
        <taxon>Patellogastropoda</taxon>
        <taxon>Patelloidea</taxon>
        <taxon>Patellidae</taxon>
        <taxon>Patella</taxon>
    </lineage>
</organism>
<dbReference type="Proteomes" id="UP001347796">
    <property type="component" value="Unassembled WGS sequence"/>
</dbReference>
<evidence type="ECO:0000256" key="1">
    <source>
        <dbReference type="ARBA" id="ARBA00001947"/>
    </source>
</evidence>
<comment type="subunit">
    <text evidence="2">Homodimer.</text>
</comment>
<proteinExistence type="inferred from homology"/>
<evidence type="ECO:0000256" key="8">
    <source>
        <dbReference type="ARBA" id="ARBA00022833"/>
    </source>
</evidence>
<dbReference type="InterPro" id="IPR013471">
    <property type="entry name" value="RNase_Z/BN"/>
</dbReference>
<dbReference type="EMBL" id="JAZGQO010000007">
    <property type="protein sequence ID" value="KAK6182913.1"/>
    <property type="molecule type" value="Genomic_DNA"/>
</dbReference>
<evidence type="ECO:0000313" key="9">
    <source>
        <dbReference type="EMBL" id="KAK6182913.1"/>
    </source>
</evidence>
<dbReference type="GO" id="GO:0005634">
    <property type="term" value="C:nucleus"/>
    <property type="evidence" value="ECO:0007669"/>
    <property type="project" value="TreeGrafter"/>
</dbReference>
<evidence type="ECO:0000256" key="4">
    <source>
        <dbReference type="ARBA" id="ARBA00022722"/>
    </source>
</evidence>
<evidence type="ECO:0008006" key="11">
    <source>
        <dbReference type="Google" id="ProtNLM"/>
    </source>
</evidence>
<evidence type="ECO:0000256" key="2">
    <source>
        <dbReference type="ARBA" id="ARBA00011738"/>
    </source>
</evidence>
<dbReference type="GO" id="GO:0046872">
    <property type="term" value="F:metal ion binding"/>
    <property type="evidence" value="ECO:0007669"/>
    <property type="project" value="UniProtKB-KW"/>
</dbReference>
<dbReference type="NCBIfam" id="NF000801">
    <property type="entry name" value="PRK00055.1-3"/>
    <property type="match status" value="1"/>
</dbReference>
<keyword evidence="5" id="KW-0479">Metal-binding</keyword>
<comment type="caution">
    <text evidence="9">The sequence shown here is derived from an EMBL/GenBank/DDBJ whole genome shotgun (WGS) entry which is preliminary data.</text>
</comment>
<dbReference type="HAMAP" id="MF_01818">
    <property type="entry name" value="RNase_Z_BN"/>
    <property type="match status" value="1"/>
</dbReference>
<dbReference type="AlphaFoldDB" id="A0AAN8JY26"/>
<dbReference type="GO" id="GO:0042781">
    <property type="term" value="F:3'-tRNA processing endoribonuclease activity"/>
    <property type="evidence" value="ECO:0007669"/>
    <property type="project" value="TreeGrafter"/>
</dbReference>
<gene>
    <name evidence="9" type="ORF">SNE40_010490</name>
</gene>
<dbReference type="PANTHER" id="PTHR46018:SF2">
    <property type="entry name" value="ZINC PHOSPHODIESTERASE ELAC PROTEIN 1"/>
    <property type="match status" value="1"/>
</dbReference>
<keyword evidence="7" id="KW-0378">Hydrolase</keyword>